<dbReference type="RefSeq" id="WP_000704136.1">
    <property type="nucleotide sequence ID" value="NZ_JAUORE010000069.1"/>
</dbReference>
<protein>
    <submittedName>
        <fullName evidence="1">Uncharacterized protein</fullName>
    </submittedName>
</protein>
<organism evidence="1 2">
    <name type="scientific">Bacillus thuringiensis</name>
    <dbReference type="NCBI Taxonomy" id="1428"/>
    <lineage>
        <taxon>Bacteria</taxon>
        <taxon>Bacillati</taxon>
        <taxon>Bacillota</taxon>
        <taxon>Bacilli</taxon>
        <taxon>Bacillales</taxon>
        <taxon>Bacillaceae</taxon>
        <taxon>Bacillus</taxon>
        <taxon>Bacillus cereus group</taxon>
    </lineage>
</organism>
<evidence type="ECO:0000313" key="1">
    <source>
        <dbReference type="EMBL" id="MDZ5480597.1"/>
    </source>
</evidence>
<dbReference type="AlphaFoldDB" id="A0AAW9JFX9"/>
<reference evidence="1" key="1">
    <citation type="submission" date="2023-12" db="EMBL/GenBank/DDBJ databases">
        <title>Genome sequence of Bacillus thuringiensis strain SS10.</title>
        <authorList>
            <person name="Rouis S."/>
        </authorList>
    </citation>
    <scope>NUCLEOTIDE SEQUENCE</scope>
    <source>
        <strain evidence="1">SS10</strain>
    </source>
</reference>
<comment type="caution">
    <text evidence="1">The sequence shown here is derived from an EMBL/GenBank/DDBJ whole genome shotgun (WGS) entry which is preliminary data.</text>
</comment>
<accession>A0AAW9JFX9</accession>
<sequence length="40" mass="4595">MKISTSDWLALTKETKIKLIRLAILETKHPSLRKFLNKGA</sequence>
<dbReference type="EMBL" id="JAXOTW010000035">
    <property type="protein sequence ID" value="MDZ5480597.1"/>
    <property type="molecule type" value="Genomic_DNA"/>
</dbReference>
<name>A0AAW9JFX9_BACTU</name>
<evidence type="ECO:0000313" key="2">
    <source>
        <dbReference type="Proteomes" id="UP001292252"/>
    </source>
</evidence>
<dbReference type="Proteomes" id="UP001292252">
    <property type="component" value="Unassembled WGS sequence"/>
</dbReference>
<gene>
    <name evidence="1" type="ORF">U2F49_31145</name>
</gene>
<proteinExistence type="predicted"/>